<dbReference type="RefSeq" id="WP_168274880.1">
    <property type="nucleotide sequence ID" value="NZ_WIEZ01000001.1"/>
</dbReference>
<gene>
    <name evidence="2" type="ORF">GFL91_03375</name>
</gene>
<evidence type="ECO:0000313" key="3">
    <source>
        <dbReference type="Proteomes" id="UP000662259"/>
    </source>
</evidence>
<reference evidence="2" key="1">
    <citation type="submission" date="2019-10" db="EMBL/GenBank/DDBJ databases">
        <title>Rhizobium leguminosarum symbiovar viciae collection.</title>
        <authorList>
            <person name="Boivin S."/>
            <person name="Lepetit M."/>
        </authorList>
    </citation>
    <scope>NUCLEOTIDE SEQUENCE</scope>
    <source>
        <strain evidence="2">L143</strain>
    </source>
</reference>
<dbReference type="AlphaFoldDB" id="A0A8I2GP37"/>
<accession>A0A8I2GP37</accession>
<feature type="domain" description="NmrA-like" evidence="1">
    <location>
        <begin position="3"/>
        <end position="249"/>
    </location>
</feature>
<dbReference type="EMBL" id="WIEZ01000001">
    <property type="protein sequence ID" value="NKM44050.1"/>
    <property type="molecule type" value="Genomic_DNA"/>
</dbReference>
<dbReference type="Gene3D" id="3.90.25.10">
    <property type="entry name" value="UDP-galactose 4-epimerase, domain 1"/>
    <property type="match status" value="1"/>
</dbReference>
<dbReference type="SUPFAM" id="SSF51735">
    <property type="entry name" value="NAD(P)-binding Rossmann-fold domains"/>
    <property type="match status" value="1"/>
</dbReference>
<evidence type="ECO:0000259" key="1">
    <source>
        <dbReference type="Pfam" id="PF05368"/>
    </source>
</evidence>
<dbReference type="PANTHER" id="PTHR43162:SF1">
    <property type="entry name" value="PRESTALK A DIFFERENTIATION PROTEIN A"/>
    <property type="match status" value="1"/>
</dbReference>
<dbReference type="Proteomes" id="UP000662259">
    <property type="component" value="Unassembled WGS sequence"/>
</dbReference>
<dbReference type="PANTHER" id="PTHR43162">
    <property type="match status" value="1"/>
</dbReference>
<evidence type="ECO:0000313" key="2">
    <source>
        <dbReference type="EMBL" id="NKM44050.1"/>
    </source>
</evidence>
<dbReference type="Gene3D" id="3.40.50.720">
    <property type="entry name" value="NAD(P)-binding Rossmann-like Domain"/>
    <property type="match status" value="1"/>
</dbReference>
<dbReference type="InterPro" id="IPR008030">
    <property type="entry name" value="NmrA-like"/>
</dbReference>
<sequence length="285" mass="30560">MFVITGVTGRVGGIVAARLLDGGVPIRAVARNAEKAAEWKDKGAELTLAEMTDADALTEAFAGADGVFLLIPPTFDPTPGFTEVRAVIAALKTALLSSRPAKVVCLSTIGAQAREPNLLSQLGLVEQELSALPMPIAFLRAGWFMENTASDIAPARETCVLSSFLQPLDQLYPMVSIFDVGAKAAELLQHDWVGKQVIELMGPEGVTPNEIAAVLSSILGKTVRAEPVARDTWEQIFTDQGMQNPLPRMRMIDGFNEGWIRFDGEPVKGTTTLDSAMSRLISPGR</sequence>
<comment type="caution">
    <text evidence="2">The sequence shown here is derived from an EMBL/GenBank/DDBJ whole genome shotgun (WGS) entry which is preliminary data.</text>
</comment>
<protein>
    <submittedName>
        <fullName evidence="2">NAD(P)H-binding protein</fullName>
    </submittedName>
</protein>
<name>A0A8I2GP37_RHILV</name>
<dbReference type="InterPro" id="IPR036291">
    <property type="entry name" value="NAD(P)-bd_dom_sf"/>
</dbReference>
<proteinExistence type="predicted"/>
<dbReference type="InterPro" id="IPR051604">
    <property type="entry name" value="Ergot_Alk_Oxidoreductase"/>
</dbReference>
<organism evidence="2 3">
    <name type="scientific">Rhizobium leguminosarum bv. viciae</name>
    <dbReference type="NCBI Taxonomy" id="387"/>
    <lineage>
        <taxon>Bacteria</taxon>
        <taxon>Pseudomonadati</taxon>
        <taxon>Pseudomonadota</taxon>
        <taxon>Alphaproteobacteria</taxon>
        <taxon>Hyphomicrobiales</taxon>
        <taxon>Rhizobiaceae</taxon>
        <taxon>Rhizobium/Agrobacterium group</taxon>
        <taxon>Rhizobium</taxon>
    </lineage>
</organism>
<dbReference type="Pfam" id="PF05368">
    <property type="entry name" value="NmrA"/>
    <property type="match status" value="1"/>
</dbReference>